<dbReference type="InterPro" id="IPR006311">
    <property type="entry name" value="TAT_signal"/>
</dbReference>
<dbReference type="InterPro" id="IPR017850">
    <property type="entry name" value="Alkaline_phosphatase_core_sf"/>
</dbReference>
<evidence type="ECO:0000313" key="3">
    <source>
        <dbReference type="Proteomes" id="UP000503447"/>
    </source>
</evidence>
<feature type="chain" id="PRO_5027045015" evidence="1">
    <location>
        <begin position="30"/>
        <end position="429"/>
    </location>
</feature>
<evidence type="ECO:0000313" key="2">
    <source>
        <dbReference type="EMBL" id="QJX00984.1"/>
    </source>
</evidence>
<reference evidence="3" key="1">
    <citation type="submission" date="2020-05" db="EMBL/GenBank/DDBJ databases">
        <title>Frigoriglobus tundricola gen. nov., sp. nov., a psychrotolerant cellulolytic planctomycete of the family Gemmataceae with two divergent copies of 16S rRNA gene.</title>
        <authorList>
            <person name="Kulichevskaya I.S."/>
            <person name="Ivanova A.A."/>
            <person name="Naumoff D.G."/>
            <person name="Beletsky A.V."/>
            <person name="Rijpstra W.I.C."/>
            <person name="Sinninghe Damste J.S."/>
            <person name="Mardanov A.V."/>
            <person name="Ravin N.V."/>
            <person name="Dedysh S.N."/>
        </authorList>
    </citation>
    <scope>NUCLEOTIDE SEQUENCE [LARGE SCALE GENOMIC DNA]</scope>
    <source>
        <strain evidence="3">PL17</strain>
    </source>
</reference>
<dbReference type="EMBL" id="CP053452">
    <property type="protein sequence ID" value="QJX00984.1"/>
    <property type="molecule type" value="Genomic_DNA"/>
</dbReference>
<gene>
    <name evidence="2" type="ORF">FTUN_8622</name>
</gene>
<dbReference type="AlphaFoldDB" id="A0A6M5Z6E3"/>
<dbReference type="PANTHER" id="PTHR43737">
    <property type="entry name" value="BLL7424 PROTEIN"/>
    <property type="match status" value="1"/>
</dbReference>
<name>A0A6M5Z6E3_9BACT</name>
<accession>A0A6M5Z6E3</accession>
<organism evidence="2 3">
    <name type="scientific">Frigoriglobus tundricola</name>
    <dbReference type="NCBI Taxonomy" id="2774151"/>
    <lineage>
        <taxon>Bacteria</taxon>
        <taxon>Pseudomonadati</taxon>
        <taxon>Planctomycetota</taxon>
        <taxon>Planctomycetia</taxon>
        <taxon>Gemmatales</taxon>
        <taxon>Gemmataceae</taxon>
        <taxon>Frigoriglobus</taxon>
    </lineage>
</organism>
<keyword evidence="1" id="KW-0732">Signal</keyword>
<proteinExistence type="predicted"/>
<dbReference type="KEGG" id="ftj:FTUN_8622"/>
<dbReference type="Gene3D" id="3.40.720.10">
    <property type="entry name" value="Alkaline Phosphatase, subunit A"/>
    <property type="match status" value="1"/>
</dbReference>
<evidence type="ECO:0000256" key="1">
    <source>
        <dbReference type="SAM" id="SignalP"/>
    </source>
</evidence>
<protein>
    <submittedName>
        <fullName evidence="2">Uncharacterized DUF1501 protein, type 2</fullName>
    </submittedName>
</protein>
<feature type="signal peptide" evidence="1">
    <location>
        <begin position="1"/>
        <end position="29"/>
    </location>
</feature>
<keyword evidence="3" id="KW-1185">Reference proteome</keyword>
<dbReference type="InterPro" id="IPR010869">
    <property type="entry name" value="DUF1501"/>
</dbReference>
<dbReference type="Pfam" id="PF07394">
    <property type="entry name" value="DUF1501"/>
    <property type="match status" value="1"/>
</dbReference>
<dbReference type="Proteomes" id="UP000503447">
    <property type="component" value="Chromosome"/>
</dbReference>
<dbReference type="PROSITE" id="PS51318">
    <property type="entry name" value="TAT"/>
    <property type="match status" value="1"/>
</dbReference>
<sequence length="429" mass="45739">MPSLDRRRFLRASAATAGASWLPALAARAADDPARKRACIVLWMAGGPTQTDTFDPKPDHPNGGPFKAIATAAPGVQVAEHLPLVAKQMKHLAIVRSMATKEGDHGRATLQLRTGNSPQAGIDFPTFGALVSNERTRPDGDLPGYVSISPRGFGSASLSAGFLGSRHSPLVVGDSGSEYGAEENGGLRVENLGLPPGISARRADERRSLLEETEAEFLTSRPGAASESHLSAYQRAVRLMKESAAKAFDLSDEKSELRDRYGRNRFGQGCLLARRLVERGVPFVEVTLGGWDTHDNNFAQVKGLCGTLDPAWATLVTDLKDRGLLETTTVVWMGEFGRTPGINPRNGRDHYPNAWSVVLGGGGVAGGRAVGRTSKDGMSVEERPVGVTDLLATVCHAIGIDPTKQNMSNVNRPIRVVDPSGKPVKEVLA</sequence>
<dbReference type="SUPFAM" id="SSF53649">
    <property type="entry name" value="Alkaline phosphatase-like"/>
    <property type="match status" value="1"/>
</dbReference>
<dbReference type="PANTHER" id="PTHR43737:SF1">
    <property type="entry name" value="DUF1501 DOMAIN-CONTAINING PROTEIN"/>
    <property type="match status" value="1"/>
</dbReference>
<dbReference type="RefSeq" id="WP_171475623.1">
    <property type="nucleotide sequence ID" value="NZ_CP053452.2"/>
</dbReference>